<comment type="caution">
    <text evidence="6">The sequence shown here is derived from an EMBL/GenBank/DDBJ whole genome shotgun (WGS) entry which is preliminary data.</text>
</comment>
<evidence type="ECO:0000259" key="5">
    <source>
        <dbReference type="Pfam" id="PF12802"/>
    </source>
</evidence>
<dbReference type="SUPFAM" id="SSF46785">
    <property type="entry name" value="Winged helix' DNA-binding domain"/>
    <property type="match status" value="1"/>
</dbReference>
<reference evidence="6 7" key="1">
    <citation type="submission" date="2019-03" db="EMBL/GenBank/DDBJ databases">
        <title>Genomic Encyclopedia of Type Strains, Phase III (KMG-III): the genomes of soil and plant-associated and newly described type strains.</title>
        <authorList>
            <person name="Whitman W."/>
        </authorList>
    </citation>
    <scope>NUCLEOTIDE SEQUENCE [LARGE SCALE GENOMIC DNA]</scope>
    <source>
        <strain evidence="6 7">CECT 8976</strain>
    </source>
</reference>
<dbReference type="GO" id="GO:0003677">
    <property type="term" value="F:DNA binding"/>
    <property type="evidence" value="ECO:0007669"/>
    <property type="project" value="UniProtKB-UniRule"/>
</dbReference>
<evidence type="ECO:0000256" key="3">
    <source>
        <dbReference type="ARBA" id="ARBA00023163"/>
    </source>
</evidence>
<dbReference type="PANTHER" id="PTHR38465:SF1">
    <property type="entry name" value="HTH-TYPE TRANSCRIPTIONAL REGULATOR MJ1563-RELATED"/>
    <property type="match status" value="1"/>
</dbReference>
<evidence type="ECO:0000256" key="1">
    <source>
        <dbReference type="ARBA" id="ARBA00023015"/>
    </source>
</evidence>
<dbReference type="PIRSF" id="PIRSF006707">
    <property type="entry name" value="MJ1563"/>
    <property type="match status" value="1"/>
</dbReference>
<protein>
    <recommendedName>
        <fullName evidence="4">HTH-type transcriptional regulator</fullName>
    </recommendedName>
</protein>
<keyword evidence="3 4" id="KW-0804">Transcription</keyword>
<dbReference type="Pfam" id="PF12802">
    <property type="entry name" value="MarR_2"/>
    <property type="match status" value="1"/>
</dbReference>
<feature type="domain" description="HTH marR-type" evidence="5">
    <location>
        <begin position="22"/>
        <end position="82"/>
    </location>
</feature>
<dbReference type="InterPro" id="IPR036388">
    <property type="entry name" value="WH-like_DNA-bd_sf"/>
</dbReference>
<proteinExistence type="inferred from homology"/>
<keyword evidence="7" id="KW-1185">Reference proteome</keyword>
<dbReference type="EMBL" id="SNZP01000015">
    <property type="protein sequence ID" value="TDR72991.1"/>
    <property type="molecule type" value="Genomic_DNA"/>
</dbReference>
<dbReference type="Gene3D" id="1.10.10.10">
    <property type="entry name" value="Winged helix-like DNA-binding domain superfamily/Winged helix DNA-binding domain"/>
    <property type="match status" value="1"/>
</dbReference>
<dbReference type="InterPro" id="IPR000835">
    <property type="entry name" value="HTH_MarR-typ"/>
</dbReference>
<evidence type="ECO:0000313" key="7">
    <source>
        <dbReference type="Proteomes" id="UP000295611"/>
    </source>
</evidence>
<keyword evidence="1 4" id="KW-0805">Transcription regulation</keyword>
<evidence type="ECO:0000256" key="4">
    <source>
        <dbReference type="PIRNR" id="PIRNR006707"/>
    </source>
</evidence>
<dbReference type="InterPro" id="IPR026282">
    <property type="entry name" value="MJ1563"/>
</dbReference>
<keyword evidence="2 4" id="KW-0238">DNA-binding</keyword>
<sequence>MKNLSPLAERFVLHAGEMGRHWGMSRTTGQIYALLYLSAQPLNADDIVDSLGMSRSNVGAGLKALASWRLIEQAPQPGDRREFFMTPDDSWEVLRRFVVEKRRREVEPTLLLLREVLHREALQEDERQDQARLRALYDLLDLVNSWFDDVQKLSPQTLERLMRLGSRVARVLDALPPGRRE</sequence>
<dbReference type="AlphaFoldDB" id="A0A4R7AYI3"/>
<dbReference type="OrthoDB" id="9792628at2"/>
<name>A0A4R7AYI3_9NEIS</name>
<organism evidence="6 7">
    <name type="scientific">Paludibacterium purpuratum</name>
    <dbReference type="NCBI Taxonomy" id="1144873"/>
    <lineage>
        <taxon>Bacteria</taxon>
        <taxon>Pseudomonadati</taxon>
        <taxon>Pseudomonadota</taxon>
        <taxon>Betaproteobacteria</taxon>
        <taxon>Neisseriales</taxon>
        <taxon>Chromobacteriaceae</taxon>
        <taxon>Paludibacterium</taxon>
    </lineage>
</organism>
<dbReference type="Proteomes" id="UP000295611">
    <property type="component" value="Unassembled WGS sequence"/>
</dbReference>
<comment type="similarity">
    <text evidence="4">Belongs to the GbsR family.</text>
</comment>
<dbReference type="GO" id="GO:0003700">
    <property type="term" value="F:DNA-binding transcription factor activity"/>
    <property type="evidence" value="ECO:0007669"/>
    <property type="project" value="InterPro"/>
</dbReference>
<dbReference type="PANTHER" id="PTHR38465">
    <property type="entry name" value="HTH-TYPE TRANSCRIPTIONAL REGULATOR MJ1563-RELATED"/>
    <property type="match status" value="1"/>
</dbReference>
<evidence type="ECO:0000313" key="6">
    <source>
        <dbReference type="EMBL" id="TDR72991.1"/>
    </source>
</evidence>
<dbReference type="RefSeq" id="WP_133683206.1">
    <property type="nucleotide sequence ID" value="NZ_SNZP01000015.1"/>
</dbReference>
<dbReference type="InterPro" id="IPR036390">
    <property type="entry name" value="WH_DNA-bd_sf"/>
</dbReference>
<dbReference type="InterPro" id="IPR052362">
    <property type="entry name" value="HTH-GbsR_regulator"/>
</dbReference>
<gene>
    <name evidence="6" type="ORF">DFP86_11522</name>
</gene>
<accession>A0A4R7AYI3</accession>
<evidence type="ECO:0000256" key="2">
    <source>
        <dbReference type="ARBA" id="ARBA00023125"/>
    </source>
</evidence>